<keyword evidence="1" id="KW-0472">Membrane</keyword>
<accession>A0ABT3ZWT4</accession>
<feature type="transmembrane region" description="Helical" evidence="1">
    <location>
        <begin position="95"/>
        <end position="116"/>
    </location>
</feature>
<name>A0ABT3ZWT4_9BACT</name>
<comment type="caution">
    <text evidence="2">The sequence shown here is derived from an EMBL/GenBank/DDBJ whole genome shotgun (WGS) entry which is preliminary data.</text>
</comment>
<dbReference type="EMBL" id="JAPNKA010000001">
    <property type="protein sequence ID" value="MCY1073224.1"/>
    <property type="molecule type" value="Genomic_DNA"/>
</dbReference>
<evidence type="ECO:0000256" key="1">
    <source>
        <dbReference type="SAM" id="Phobius"/>
    </source>
</evidence>
<gene>
    <name evidence="2" type="ORF">OV287_01880</name>
</gene>
<feature type="transmembrane region" description="Helical" evidence="1">
    <location>
        <begin position="55"/>
        <end position="75"/>
    </location>
</feature>
<evidence type="ECO:0000313" key="2">
    <source>
        <dbReference type="EMBL" id="MCY1073224.1"/>
    </source>
</evidence>
<sequence>MKKVMKAIGWVLGALFGMSFFICMGQEWVLQAAGTLVVGWCGFLLGVVPQVTFRWGAIAETVLVGAVLGVGTHLFLRRLWRQLRPEDARPWPVRWSVSLVAFLVLLFCATMATVGIGHHVGWLASGEAPLAESSWRYSLTHLEWDNEGLCRKAEELSRSGVPDARIAQVLLRGDLVTRSEAERMHVVPWRGAGGEAGFLVFPRDPIKRQRVGGARCGGGLTRESVQAAELPRLLSEGQVAAGTAP</sequence>
<reference evidence="2 3" key="1">
    <citation type="submission" date="2022-11" db="EMBL/GenBank/DDBJ databases">
        <title>Minimal conservation of predation-associated metabolite biosynthetic gene clusters underscores biosynthetic potential of Myxococcota including descriptions for ten novel species: Archangium lansinium sp. nov., Myxococcus landrumus sp. nov., Nannocystis bai.</title>
        <authorList>
            <person name="Ahearne A."/>
            <person name="Stevens C."/>
            <person name="Phillips K."/>
        </authorList>
    </citation>
    <scope>NUCLEOTIDE SEQUENCE [LARGE SCALE GENOMIC DNA]</scope>
    <source>
        <strain evidence="2 3">MIWBW</strain>
    </source>
</reference>
<keyword evidence="3" id="KW-1185">Reference proteome</keyword>
<proteinExistence type="predicted"/>
<organism evidence="2 3">
    <name type="scientific">Archangium lansingense</name>
    <dbReference type="NCBI Taxonomy" id="2995310"/>
    <lineage>
        <taxon>Bacteria</taxon>
        <taxon>Pseudomonadati</taxon>
        <taxon>Myxococcota</taxon>
        <taxon>Myxococcia</taxon>
        <taxon>Myxococcales</taxon>
        <taxon>Cystobacterineae</taxon>
        <taxon>Archangiaceae</taxon>
        <taxon>Archangium</taxon>
    </lineage>
</organism>
<keyword evidence="1" id="KW-0812">Transmembrane</keyword>
<dbReference type="RefSeq" id="WP_267532240.1">
    <property type="nucleotide sequence ID" value="NZ_JAPNKA010000001.1"/>
</dbReference>
<evidence type="ECO:0000313" key="3">
    <source>
        <dbReference type="Proteomes" id="UP001207654"/>
    </source>
</evidence>
<dbReference type="Proteomes" id="UP001207654">
    <property type="component" value="Unassembled WGS sequence"/>
</dbReference>
<keyword evidence="1" id="KW-1133">Transmembrane helix</keyword>
<feature type="transmembrane region" description="Helical" evidence="1">
    <location>
        <begin position="7"/>
        <end position="22"/>
    </location>
</feature>
<protein>
    <submittedName>
        <fullName evidence="2">Uncharacterized protein</fullName>
    </submittedName>
</protein>